<name>A0A644ZD76_9ZZZZ</name>
<keyword evidence="1" id="KW-1133">Transmembrane helix</keyword>
<sequence>MSFEAISLIVLVAVFVVGAFKKNPLHIGILSMGVAFFLGKFAGMKDVAIMGFFPTTLFVRVFGILFFFAISQANGSIELLAKKIIAKTGRNAKLMPFFIFYTGVILGSIGINSLAGMAILSGIGISLAVASGTNALLYGLAGGYGIACGCYSPINEYCVNITTACETAGLQVNLMSIYIFCLVAFSISFLVIYLMMGGYKAQGSVDTGSVSNLPAFTRGQIISLLGIVAVIAVVVLFKVDIGWAGMIIAIVCILLGACKCGEALKKVSLPSLILICGVGLLVNLISELGGFTLLSSMLSSIMSTHTVAPLMCLTSSVVSLFTISRLVVLTLIPTLPGILEAIPTASVGMAVAATCAGAFASSIGPLSSNGALIMTNIGMQLGEEASEKSFTKLLIAGIVGALVVALCAFIASLLGIFG</sequence>
<feature type="transmembrane region" description="Helical" evidence="1">
    <location>
        <begin position="306"/>
        <end position="332"/>
    </location>
</feature>
<keyword evidence="1" id="KW-0472">Membrane</keyword>
<dbReference type="AlphaFoldDB" id="A0A644ZD76"/>
<dbReference type="EMBL" id="VSSQ01008424">
    <property type="protein sequence ID" value="MPM38835.1"/>
    <property type="molecule type" value="Genomic_DNA"/>
</dbReference>
<feature type="transmembrane region" description="Helical" evidence="1">
    <location>
        <begin position="215"/>
        <end position="237"/>
    </location>
</feature>
<feature type="domain" description="Dicarboxylate carrier MatC N-terminal" evidence="2">
    <location>
        <begin position="1"/>
        <end position="149"/>
    </location>
</feature>
<evidence type="ECO:0000313" key="3">
    <source>
        <dbReference type="EMBL" id="MPM38835.1"/>
    </source>
</evidence>
<feature type="transmembrane region" description="Helical" evidence="1">
    <location>
        <begin position="272"/>
        <end position="294"/>
    </location>
</feature>
<keyword evidence="1" id="KW-0812">Transmembrane</keyword>
<reference evidence="3" key="1">
    <citation type="submission" date="2019-08" db="EMBL/GenBank/DDBJ databases">
        <authorList>
            <person name="Kucharzyk K."/>
            <person name="Murdoch R.W."/>
            <person name="Higgins S."/>
            <person name="Loffler F."/>
        </authorList>
    </citation>
    <scope>NUCLEOTIDE SEQUENCE</scope>
</reference>
<accession>A0A644ZD76</accession>
<organism evidence="3">
    <name type="scientific">bioreactor metagenome</name>
    <dbReference type="NCBI Taxonomy" id="1076179"/>
    <lineage>
        <taxon>unclassified sequences</taxon>
        <taxon>metagenomes</taxon>
        <taxon>ecological metagenomes</taxon>
    </lineage>
</organism>
<gene>
    <name evidence="3" type="ORF">SDC9_85465</name>
</gene>
<dbReference type="Pfam" id="PF07158">
    <property type="entry name" value="MatC_N"/>
    <property type="match status" value="1"/>
</dbReference>
<evidence type="ECO:0000259" key="2">
    <source>
        <dbReference type="Pfam" id="PF07158"/>
    </source>
</evidence>
<feature type="transmembrane region" description="Helical" evidence="1">
    <location>
        <begin position="243"/>
        <end position="260"/>
    </location>
</feature>
<feature type="transmembrane region" description="Helical" evidence="1">
    <location>
        <begin position="344"/>
        <end position="364"/>
    </location>
</feature>
<protein>
    <recommendedName>
        <fullName evidence="2">Dicarboxylate carrier MatC N-terminal domain-containing protein</fullName>
    </recommendedName>
</protein>
<proteinExistence type="predicted"/>
<feature type="transmembrane region" description="Helical" evidence="1">
    <location>
        <begin position="57"/>
        <end position="77"/>
    </location>
</feature>
<feature type="transmembrane region" description="Helical" evidence="1">
    <location>
        <begin position="174"/>
        <end position="194"/>
    </location>
</feature>
<feature type="transmembrane region" description="Helical" evidence="1">
    <location>
        <begin position="97"/>
        <end position="123"/>
    </location>
</feature>
<feature type="transmembrane region" description="Helical" evidence="1">
    <location>
        <begin position="135"/>
        <end position="154"/>
    </location>
</feature>
<feature type="transmembrane region" description="Helical" evidence="1">
    <location>
        <begin position="393"/>
        <end position="417"/>
    </location>
</feature>
<comment type="caution">
    <text evidence="3">The sequence shown here is derived from an EMBL/GenBank/DDBJ whole genome shotgun (WGS) entry which is preliminary data.</text>
</comment>
<evidence type="ECO:0000256" key="1">
    <source>
        <dbReference type="SAM" id="Phobius"/>
    </source>
</evidence>
<dbReference type="InterPro" id="IPR009827">
    <property type="entry name" value="MatC_N"/>
</dbReference>